<dbReference type="PANTHER" id="PTHR11012">
    <property type="entry name" value="PROTEIN KINASE-LIKE DOMAIN-CONTAINING"/>
    <property type="match status" value="1"/>
</dbReference>
<keyword evidence="3" id="KW-1185">Reference proteome</keyword>
<dbReference type="AlphaFoldDB" id="A0A9P0CLV5"/>
<evidence type="ECO:0000313" key="2">
    <source>
        <dbReference type="EMBL" id="CAH1101895.1"/>
    </source>
</evidence>
<dbReference type="Pfam" id="PF02958">
    <property type="entry name" value="EcKL"/>
    <property type="match status" value="1"/>
</dbReference>
<reference evidence="2" key="1">
    <citation type="submission" date="2022-01" db="EMBL/GenBank/DDBJ databases">
        <authorList>
            <person name="King R."/>
        </authorList>
    </citation>
    <scope>NUCLEOTIDE SEQUENCE</scope>
</reference>
<dbReference type="InterPro" id="IPR011009">
    <property type="entry name" value="Kinase-like_dom_sf"/>
</dbReference>
<dbReference type="SUPFAM" id="SSF56112">
    <property type="entry name" value="Protein kinase-like (PK-like)"/>
    <property type="match status" value="1"/>
</dbReference>
<evidence type="ECO:0000259" key="1">
    <source>
        <dbReference type="SMART" id="SM00587"/>
    </source>
</evidence>
<dbReference type="InterPro" id="IPR004119">
    <property type="entry name" value="EcKL"/>
</dbReference>
<sequence length="407" mass="47711">MSVQLNEVQKGLIDKIAKENGFNDYELTTNKGTEKGDNFLGILTTVTIKNGKDKLELILKSAHQNEVFRKAAALRAAYLREIYLYENILTEFKKYQEIHNVVDVFDNYAKIYGSSTVEESECLIMENLKTQGYQLWNKQQPMNSEHISAVLKGYAKFHGTCMAMKHKNPELYVKITKDISSSIWENEEFVTNKDLFEPFFRGVMDSGYKSIKDDPDLTEFLKTIEPKILDMFSNGLKDPEYKISLIHGDSWCNNLLFKYEGSDNNIPSDIKFIDWQISHVNSPAYDYCYFFLAHSPKEILDDYKTYLKLYYDTFSNQLRSFNCDPEEIFPYSRFENHINQFMLFGLYMCFSILKIMLCDSEEAPDFGEMTEDEDMVETMNFEFKNYDIFKERIRNLIVFVKDSFTAK</sequence>
<gene>
    <name evidence="2" type="ORF">PSYICH_LOCUS3162</name>
</gene>
<dbReference type="Proteomes" id="UP001153636">
    <property type="component" value="Chromosome 12"/>
</dbReference>
<name>A0A9P0CLV5_9CUCU</name>
<dbReference type="OrthoDB" id="8250698at2759"/>
<dbReference type="EMBL" id="OV651824">
    <property type="protein sequence ID" value="CAH1101895.1"/>
    <property type="molecule type" value="Genomic_DNA"/>
</dbReference>
<protein>
    <recommendedName>
        <fullName evidence="1">CHK kinase-like domain-containing protein</fullName>
    </recommendedName>
</protein>
<proteinExistence type="predicted"/>
<dbReference type="SMART" id="SM00587">
    <property type="entry name" value="CHK"/>
    <property type="match status" value="1"/>
</dbReference>
<organism evidence="2 3">
    <name type="scientific">Psylliodes chrysocephalus</name>
    <dbReference type="NCBI Taxonomy" id="3402493"/>
    <lineage>
        <taxon>Eukaryota</taxon>
        <taxon>Metazoa</taxon>
        <taxon>Ecdysozoa</taxon>
        <taxon>Arthropoda</taxon>
        <taxon>Hexapoda</taxon>
        <taxon>Insecta</taxon>
        <taxon>Pterygota</taxon>
        <taxon>Neoptera</taxon>
        <taxon>Endopterygota</taxon>
        <taxon>Coleoptera</taxon>
        <taxon>Polyphaga</taxon>
        <taxon>Cucujiformia</taxon>
        <taxon>Chrysomeloidea</taxon>
        <taxon>Chrysomelidae</taxon>
        <taxon>Galerucinae</taxon>
        <taxon>Alticini</taxon>
        <taxon>Psylliodes</taxon>
    </lineage>
</organism>
<evidence type="ECO:0000313" key="3">
    <source>
        <dbReference type="Proteomes" id="UP001153636"/>
    </source>
</evidence>
<accession>A0A9P0CLV5</accession>
<feature type="domain" description="CHK kinase-like" evidence="1">
    <location>
        <begin position="123"/>
        <end position="320"/>
    </location>
</feature>
<dbReference type="InterPro" id="IPR015897">
    <property type="entry name" value="CHK_kinase-like"/>
</dbReference>
<dbReference type="PANTHER" id="PTHR11012:SF30">
    <property type="entry name" value="PROTEIN KINASE-LIKE DOMAIN-CONTAINING"/>
    <property type="match status" value="1"/>
</dbReference>
<dbReference type="Gene3D" id="3.90.1200.10">
    <property type="match status" value="1"/>
</dbReference>